<dbReference type="PANTHER" id="PTHR35010">
    <property type="entry name" value="BLL4672 PROTEIN-RELATED"/>
    <property type="match status" value="1"/>
</dbReference>
<dbReference type="Gene3D" id="3.30.450.180">
    <property type="match status" value="1"/>
</dbReference>
<reference evidence="3" key="1">
    <citation type="journal article" date="2019" name="Int. J. Syst. Evol. Microbiol.">
        <title>The Global Catalogue of Microorganisms (GCM) 10K type strain sequencing project: providing services to taxonomists for standard genome sequencing and annotation.</title>
        <authorList>
            <consortium name="The Broad Institute Genomics Platform"/>
            <consortium name="The Broad Institute Genome Sequencing Center for Infectious Disease"/>
            <person name="Wu L."/>
            <person name="Ma J."/>
        </authorList>
    </citation>
    <scope>NUCLEOTIDE SEQUENCE [LARGE SCALE GENOMIC DNA]</scope>
    <source>
        <strain evidence="3">IBRC-M 10490</strain>
    </source>
</reference>
<dbReference type="Pfam" id="PF17765">
    <property type="entry name" value="MLTR_LBD"/>
    <property type="match status" value="1"/>
</dbReference>
<evidence type="ECO:0000313" key="3">
    <source>
        <dbReference type="Proteomes" id="UP001595844"/>
    </source>
</evidence>
<comment type="caution">
    <text evidence="2">The sequence shown here is derived from an EMBL/GenBank/DDBJ whole genome shotgun (WGS) entry which is preliminary data.</text>
</comment>
<feature type="domain" description="HTH cro/C1-type" evidence="1">
    <location>
        <begin position="12"/>
        <end position="65"/>
    </location>
</feature>
<dbReference type="Proteomes" id="UP001595844">
    <property type="component" value="Unassembled WGS sequence"/>
</dbReference>
<proteinExistence type="predicted"/>
<evidence type="ECO:0000259" key="1">
    <source>
        <dbReference type="PROSITE" id="PS50943"/>
    </source>
</evidence>
<dbReference type="Pfam" id="PF13560">
    <property type="entry name" value="HTH_31"/>
    <property type="match status" value="1"/>
</dbReference>
<dbReference type="InterPro" id="IPR041413">
    <property type="entry name" value="MLTR_LBD"/>
</dbReference>
<dbReference type="EMBL" id="JBHSDL010000014">
    <property type="protein sequence ID" value="MFC4375458.1"/>
    <property type="molecule type" value="Genomic_DNA"/>
</dbReference>
<gene>
    <name evidence="2" type="ORF">ACFO5K_15255</name>
</gene>
<accession>A0ABV8VJC4</accession>
<dbReference type="CDD" id="cd00093">
    <property type="entry name" value="HTH_XRE"/>
    <property type="match status" value="1"/>
</dbReference>
<sequence>MEDAHVSIAGYLRERRESAGLTRAALSRVAGISPALIQKIEQGTRAPTLESLTALFDALEVPDLFRGHIVTLSLAHRYGTPAPVRAPVVPEPDRRLVEGLSCPASLQQYPTFDVLAVNAAWERRFPGLVVGTTVLEWLLLDPLSRRVVVDWERHAHLSVYGFRVISPGVVPQERIDELTAILSRAPEWERFWGTEPPPPHELDAPELLLADAETGVAAKMTMHNLEFSLPRRSWSLITFTPSPA</sequence>
<dbReference type="PROSITE" id="PS50943">
    <property type="entry name" value="HTH_CROC1"/>
    <property type="match status" value="1"/>
</dbReference>
<dbReference type="InterPro" id="IPR001387">
    <property type="entry name" value="Cro/C1-type_HTH"/>
</dbReference>
<protein>
    <submittedName>
        <fullName evidence="2">Helix-turn-helix domain-containing protein</fullName>
    </submittedName>
</protein>
<name>A0ABV8VJC4_9NOCA</name>
<dbReference type="SMART" id="SM00530">
    <property type="entry name" value="HTH_XRE"/>
    <property type="match status" value="1"/>
</dbReference>
<dbReference type="RefSeq" id="WP_378562195.1">
    <property type="nucleotide sequence ID" value="NZ_JBHSDL010000014.1"/>
</dbReference>
<evidence type="ECO:0000313" key="2">
    <source>
        <dbReference type="EMBL" id="MFC4375458.1"/>
    </source>
</evidence>
<organism evidence="2 3">
    <name type="scientific">Nocardia halotolerans</name>
    <dbReference type="NCBI Taxonomy" id="1755878"/>
    <lineage>
        <taxon>Bacteria</taxon>
        <taxon>Bacillati</taxon>
        <taxon>Actinomycetota</taxon>
        <taxon>Actinomycetes</taxon>
        <taxon>Mycobacteriales</taxon>
        <taxon>Nocardiaceae</taxon>
        <taxon>Nocardia</taxon>
    </lineage>
</organism>
<keyword evidence="3" id="KW-1185">Reference proteome</keyword>
<dbReference type="PANTHER" id="PTHR35010:SF2">
    <property type="entry name" value="BLL4672 PROTEIN"/>
    <property type="match status" value="1"/>
</dbReference>
<dbReference type="Gene3D" id="1.10.260.40">
    <property type="entry name" value="lambda repressor-like DNA-binding domains"/>
    <property type="match status" value="1"/>
</dbReference>
<dbReference type="SUPFAM" id="SSF47413">
    <property type="entry name" value="lambda repressor-like DNA-binding domains"/>
    <property type="match status" value="1"/>
</dbReference>
<dbReference type="InterPro" id="IPR010982">
    <property type="entry name" value="Lambda_DNA-bd_dom_sf"/>
</dbReference>